<evidence type="ECO:0000313" key="7">
    <source>
        <dbReference type="Proteomes" id="UP000623687"/>
    </source>
</evidence>
<comment type="similarity">
    <text evidence="1">Belongs to the peptidase C48 family.</text>
</comment>
<protein>
    <recommendedName>
        <fullName evidence="5">Ubiquitin-like protease family profile domain-containing protein</fullName>
    </recommendedName>
</protein>
<feature type="compositionally biased region" description="Low complexity" evidence="4">
    <location>
        <begin position="238"/>
        <end position="268"/>
    </location>
</feature>
<accession>A0A8H6ZQV5</accession>
<keyword evidence="2" id="KW-0645">Protease</keyword>
<sequence length="653" mass="71619">MQHSLAAWSVSAPEITIALNAKGTQLRTKPSKSTIRLRNRLANKSPAEVDNFWKQKYARSKSKLKSKVPQPTDVSSQTDVPTASDLTLSPSPTATATADLQSRAPTPTPKPTLEPGPSDGVDPSTKPLDGPSEDQATPVLEQDLQSHAPTPTLKPSLEPSPSDGVDPSTKPLDGPSEDQATPVLEQDLQSHAPTPTLKPSLEPSPSDGVDPSTKPLDAPSEDQATPVLEHDSPPASQPGSPSTTPLPSLRNPSSTRSPSPTSSDTSLGGDRKALLQSLAAQADILLEAVENWRISEDVTNLLDSRLKAASNLLRQPTGVKKRLEFLSHLEHIGRVVDQSAFLERSPLQAVHSHGYLHSQEIFEAGCSIHWHVGRRQILVGLTGLLSGVRDWLSQPSPTLTAILNLIIDMTNNNYSHGFMNATQVKRLKSGSWLSDDMIDYALGNFRCEDAVVHRASKDILICSSGLMPCMARLARTTVDVDSLDDSDDDDENSGKLDQETVKSLCALETVFNRNVLRHIRKIILPVCTGDHWILVHCNLADLVIDILDSRSNKVPKRAQGKHYSIYIERFCLWLKMLIDKYVLPFEDPVENSTLWTLKTPFAVAKANCNVHEDFPYQKNDNDCGLYVIKFAEHLLNGETINHDDVPRLNYIFT</sequence>
<dbReference type="AlphaFoldDB" id="A0A8H6ZQV5"/>
<evidence type="ECO:0000259" key="5">
    <source>
        <dbReference type="PROSITE" id="PS50600"/>
    </source>
</evidence>
<dbReference type="SUPFAM" id="SSF54001">
    <property type="entry name" value="Cysteine proteinases"/>
    <property type="match status" value="1"/>
</dbReference>
<feature type="compositionally biased region" description="Polar residues" evidence="4">
    <location>
        <begin position="24"/>
        <end position="34"/>
    </location>
</feature>
<comment type="caution">
    <text evidence="6">The sequence shown here is derived from an EMBL/GenBank/DDBJ whole genome shotgun (WGS) entry which is preliminary data.</text>
</comment>
<feature type="compositionally biased region" description="Low complexity" evidence="4">
    <location>
        <begin position="86"/>
        <end position="98"/>
    </location>
</feature>
<feature type="compositionally biased region" description="Polar residues" evidence="4">
    <location>
        <begin position="72"/>
        <end position="85"/>
    </location>
</feature>
<gene>
    <name evidence="6" type="ORF">PC9H_010245</name>
</gene>
<organism evidence="6 7">
    <name type="scientific">Pleurotus ostreatus</name>
    <name type="common">Oyster mushroom</name>
    <name type="synonym">White-rot fungus</name>
    <dbReference type="NCBI Taxonomy" id="5322"/>
    <lineage>
        <taxon>Eukaryota</taxon>
        <taxon>Fungi</taxon>
        <taxon>Dikarya</taxon>
        <taxon>Basidiomycota</taxon>
        <taxon>Agaricomycotina</taxon>
        <taxon>Agaricomycetes</taxon>
        <taxon>Agaricomycetidae</taxon>
        <taxon>Agaricales</taxon>
        <taxon>Pleurotineae</taxon>
        <taxon>Pleurotaceae</taxon>
        <taxon>Pleurotus</taxon>
    </lineage>
</organism>
<feature type="domain" description="Ubiquitin-like protease family profile" evidence="5">
    <location>
        <begin position="417"/>
        <end position="634"/>
    </location>
</feature>
<dbReference type="Pfam" id="PF02902">
    <property type="entry name" value="Peptidase_C48"/>
    <property type="match status" value="1"/>
</dbReference>
<reference evidence="6" key="1">
    <citation type="submission" date="2019-07" db="EMBL/GenBank/DDBJ databases">
        <authorList>
            <person name="Palmer J.M."/>
        </authorList>
    </citation>
    <scope>NUCLEOTIDE SEQUENCE</scope>
    <source>
        <strain evidence="6">PC9</strain>
    </source>
</reference>
<evidence type="ECO:0000256" key="3">
    <source>
        <dbReference type="ARBA" id="ARBA00022801"/>
    </source>
</evidence>
<dbReference type="PROSITE" id="PS50600">
    <property type="entry name" value="ULP_PROTEASE"/>
    <property type="match status" value="1"/>
</dbReference>
<keyword evidence="3" id="KW-0378">Hydrolase</keyword>
<dbReference type="OrthoDB" id="3070835at2759"/>
<dbReference type="InterPro" id="IPR038765">
    <property type="entry name" value="Papain-like_cys_pep_sf"/>
</dbReference>
<dbReference type="GeneID" id="59380063"/>
<dbReference type="EMBL" id="JACETU010000007">
    <property type="protein sequence ID" value="KAF7424934.1"/>
    <property type="molecule type" value="Genomic_DNA"/>
</dbReference>
<dbReference type="GO" id="GO:0019783">
    <property type="term" value="F:ubiquitin-like protein peptidase activity"/>
    <property type="evidence" value="ECO:0007669"/>
    <property type="project" value="UniProtKB-ARBA"/>
</dbReference>
<name>A0A8H6ZQV5_PLEOS</name>
<evidence type="ECO:0000256" key="2">
    <source>
        <dbReference type="ARBA" id="ARBA00022670"/>
    </source>
</evidence>
<feature type="compositionally biased region" description="Basic residues" evidence="4">
    <location>
        <begin position="56"/>
        <end position="66"/>
    </location>
</feature>
<dbReference type="VEuPathDB" id="FungiDB:PC9H_010245"/>
<dbReference type="Proteomes" id="UP000623687">
    <property type="component" value="Unassembled WGS sequence"/>
</dbReference>
<proteinExistence type="inferred from homology"/>
<evidence type="ECO:0000313" key="6">
    <source>
        <dbReference type="EMBL" id="KAF7424934.1"/>
    </source>
</evidence>
<feature type="region of interest" description="Disordered" evidence="4">
    <location>
        <begin position="24"/>
        <end position="269"/>
    </location>
</feature>
<evidence type="ECO:0000256" key="1">
    <source>
        <dbReference type="ARBA" id="ARBA00005234"/>
    </source>
</evidence>
<dbReference type="GO" id="GO:0008234">
    <property type="term" value="F:cysteine-type peptidase activity"/>
    <property type="evidence" value="ECO:0007669"/>
    <property type="project" value="InterPro"/>
</dbReference>
<dbReference type="InterPro" id="IPR003653">
    <property type="entry name" value="Peptidase_C48_C"/>
</dbReference>
<dbReference type="GO" id="GO:0006508">
    <property type="term" value="P:proteolysis"/>
    <property type="evidence" value="ECO:0007669"/>
    <property type="project" value="UniProtKB-KW"/>
</dbReference>
<dbReference type="Gene3D" id="3.40.395.10">
    <property type="entry name" value="Adenoviral Proteinase, Chain A"/>
    <property type="match status" value="1"/>
</dbReference>
<evidence type="ECO:0000256" key="4">
    <source>
        <dbReference type="SAM" id="MobiDB-lite"/>
    </source>
</evidence>
<keyword evidence="7" id="KW-1185">Reference proteome</keyword>
<dbReference type="RefSeq" id="XP_036629128.1">
    <property type="nucleotide sequence ID" value="XM_036779739.1"/>
</dbReference>